<evidence type="ECO:0000259" key="2">
    <source>
        <dbReference type="Pfam" id="PF07727"/>
    </source>
</evidence>
<accession>A0AAD8QF48</accession>
<organism evidence="3 4">
    <name type="scientific">Lolium multiflorum</name>
    <name type="common">Italian ryegrass</name>
    <name type="synonym">Lolium perenne subsp. multiflorum</name>
    <dbReference type="NCBI Taxonomy" id="4521"/>
    <lineage>
        <taxon>Eukaryota</taxon>
        <taxon>Viridiplantae</taxon>
        <taxon>Streptophyta</taxon>
        <taxon>Embryophyta</taxon>
        <taxon>Tracheophyta</taxon>
        <taxon>Spermatophyta</taxon>
        <taxon>Magnoliopsida</taxon>
        <taxon>Liliopsida</taxon>
        <taxon>Poales</taxon>
        <taxon>Poaceae</taxon>
        <taxon>BOP clade</taxon>
        <taxon>Pooideae</taxon>
        <taxon>Poodae</taxon>
        <taxon>Poeae</taxon>
        <taxon>Poeae Chloroplast Group 2 (Poeae type)</taxon>
        <taxon>Loliodinae</taxon>
        <taxon>Loliinae</taxon>
        <taxon>Lolium</taxon>
    </lineage>
</organism>
<evidence type="ECO:0000256" key="1">
    <source>
        <dbReference type="SAM" id="MobiDB-lite"/>
    </source>
</evidence>
<evidence type="ECO:0000313" key="3">
    <source>
        <dbReference type="EMBL" id="KAK1601470.1"/>
    </source>
</evidence>
<dbReference type="Pfam" id="PF07727">
    <property type="entry name" value="RVT_2"/>
    <property type="match status" value="1"/>
</dbReference>
<comment type="caution">
    <text evidence="3">The sequence shown here is derived from an EMBL/GenBank/DDBJ whole genome shotgun (WGS) entry which is preliminary data.</text>
</comment>
<protein>
    <recommendedName>
        <fullName evidence="2">Reverse transcriptase Ty1/copia-type domain-containing protein</fullName>
    </recommendedName>
</protein>
<name>A0AAD8QF48_LOLMU</name>
<feature type="non-terminal residue" evidence="3">
    <location>
        <position position="342"/>
    </location>
</feature>
<keyword evidence="4" id="KW-1185">Reference proteome</keyword>
<dbReference type="Proteomes" id="UP001231189">
    <property type="component" value="Unassembled WGS sequence"/>
</dbReference>
<proteinExistence type="predicted"/>
<feature type="domain" description="Reverse transcriptase Ty1/copia-type" evidence="2">
    <location>
        <begin position="198"/>
        <end position="263"/>
    </location>
</feature>
<evidence type="ECO:0000313" key="4">
    <source>
        <dbReference type="Proteomes" id="UP001231189"/>
    </source>
</evidence>
<reference evidence="3" key="1">
    <citation type="submission" date="2023-07" db="EMBL/GenBank/DDBJ databases">
        <title>A chromosome-level genome assembly of Lolium multiflorum.</title>
        <authorList>
            <person name="Chen Y."/>
            <person name="Copetti D."/>
            <person name="Kolliker R."/>
            <person name="Studer B."/>
        </authorList>
    </citation>
    <scope>NUCLEOTIDE SEQUENCE</scope>
    <source>
        <strain evidence="3">02402/16</strain>
        <tissue evidence="3">Leaf</tissue>
    </source>
</reference>
<dbReference type="InterPro" id="IPR013103">
    <property type="entry name" value="RVT_2"/>
</dbReference>
<dbReference type="EMBL" id="JAUUTY010000421">
    <property type="protein sequence ID" value="KAK1601470.1"/>
    <property type="molecule type" value="Genomic_DNA"/>
</dbReference>
<sequence length="342" mass="36587">KHRYIIKNLLLPLDISNTPTLPTAPVSGPATVTAAQSASAAADSPAASASAPGSSVAESASSSASSAATGSHVVAPSDSLGSDVSSVPVPDPVAARPRTRLQHGIVQPKIITDGRVRYDKLRFANFASTGEPTTVQEALGDPAWKCAMDEEFSALLRNDTWRLVPPGHGRNIIDYKWVYKVKRKADGTIDRYKARLLRQLDVINAFLHGVMEEEVFMRQPPGYVDSSRSDYVCKLQKALYGLKQAPRACSSDTAVDALLHDLGMAFALKDLGELHFFLGIEVQPQASMENFSLFIAAATVMKMAVEMAAVSLEAQGTSQLSAERETLSQDLGLAMAAAARFL</sequence>
<feature type="region of interest" description="Disordered" evidence="1">
    <location>
        <begin position="71"/>
        <end position="96"/>
    </location>
</feature>
<gene>
    <name evidence="3" type="ORF">QYE76_016922</name>
</gene>
<dbReference type="AlphaFoldDB" id="A0AAD8QF48"/>
<feature type="compositionally biased region" description="Low complexity" evidence="1">
    <location>
        <begin position="71"/>
        <end position="88"/>
    </location>
</feature>